<proteinExistence type="predicted"/>
<sequence length="286" mass="33095">MQMNMLKMLLLVMMLKEMILLLIDKFLLLLKNHPYHLLPQLFHHHNHLRISLQHLKYNKHHHNYLRRVEHLEYDKVAQALEITKLKMRVKKLEKGNKVRVLKLIRLQKVGTSQRVDTSNDTVMDDESKQGRMIDEIDKDDAVVLMDEKEEDKKVEEAKVDENAQVQGRQAESQAKIYKIDMDHALKVLITAASTIIFAAEPQVPAATITTAHAKVAAAPNKGKGIMVEEPKPLKKKQQIEIDKEYARKLHAEINQNIDSDVAIDHVKLKAKEDPVVQRYQVMKRNP</sequence>
<reference evidence="1" key="1">
    <citation type="journal article" date="2019" name="Sci. Rep.">
        <title>Draft genome of Tanacetum cinerariifolium, the natural source of mosquito coil.</title>
        <authorList>
            <person name="Yamashiro T."/>
            <person name="Shiraishi A."/>
            <person name="Satake H."/>
            <person name="Nakayama K."/>
        </authorList>
    </citation>
    <scope>NUCLEOTIDE SEQUENCE</scope>
</reference>
<name>A0A699IC30_TANCI</name>
<evidence type="ECO:0000313" key="1">
    <source>
        <dbReference type="EMBL" id="GEZ45201.1"/>
    </source>
</evidence>
<protein>
    <submittedName>
        <fullName evidence="1">Uncharacterized protein</fullName>
    </submittedName>
</protein>
<dbReference type="AlphaFoldDB" id="A0A699IC30"/>
<dbReference type="EMBL" id="BKCJ010280572">
    <property type="protein sequence ID" value="GEZ45201.1"/>
    <property type="molecule type" value="Genomic_DNA"/>
</dbReference>
<accession>A0A699IC30</accession>
<gene>
    <name evidence="1" type="ORF">Tci_517174</name>
</gene>
<organism evidence="1">
    <name type="scientific">Tanacetum cinerariifolium</name>
    <name type="common">Dalmatian daisy</name>
    <name type="synonym">Chrysanthemum cinerariifolium</name>
    <dbReference type="NCBI Taxonomy" id="118510"/>
    <lineage>
        <taxon>Eukaryota</taxon>
        <taxon>Viridiplantae</taxon>
        <taxon>Streptophyta</taxon>
        <taxon>Embryophyta</taxon>
        <taxon>Tracheophyta</taxon>
        <taxon>Spermatophyta</taxon>
        <taxon>Magnoliopsida</taxon>
        <taxon>eudicotyledons</taxon>
        <taxon>Gunneridae</taxon>
        <taxon>Pentapetalae</taxon>
        <taxon>asterids</taxon>
        <taxon>campanulids</taxon>
        <taxon>Asterales</taxon>
        <taxon>Asteraceae</taxon>
        <taxon>Asteroideae</taxon>
        <taxon>Anthemideae</taxon>
        <taxon>Anthemidinae</taxon>
        <taxon>Tanacetum</taxon>
    </lineage>
</organism>
<comment type="caution">
    <text evidence="1">The sequence shown here is derived from an EMBL/GenBank/DDBJ whole genome shotgun (WGS) entry which is preliminary data.</text>
</comment>